<accession>A0A1L7X403</accession>
<name>A0A1L7X403_9HELO</name>
<evidence type="ECO:0000313" key="3">
    <source>
        <dbReference type="Proteomes" id="UP000184330"/>
    </source>
</evidence>
<organism evidence="2 3">
    <name type="scientific">Phialocephala subalpina</name>
    <dbReference type="NCBI Taxonomy" id="576137"/>
    <lineage>
        <taxon>Eukaryota</taxon>
        <taxon>Fungi</taxon>
        <taxon>Dikarya</taxon>
        <taxon>Ascomycota</taxon>
        <taxon>Pezizomycotina</taxon>
        <taxon>Leotiomycetes</taxon>
        <taxon>Helotiales</taxon>
        <taxon>Mollisiaceae</taxon>
        <taxon>Phialocephala</taxon>
        <taxon>Phialocephala fortinii species complex</taxon>
    </lineage>
</organism>
<dbReference type="Proteomes" id="UP000184330">
    <property type="component" value="Unassembled WGS sequence"/>
</dbReference>
<feature type="compositionally biased region" description="Basic and acidic residues" evidence="1">
    <location>
        <begin position="1"/>
        <end position="37"/>
    </location>
</feature>
<feature type="compositionally biased region" description="Low complexity" evidence="1">
    <location>
        <begin position="657"/>
        <end position="668"/>
    </location>
</feature>
<feature type="compositionally biased region" description="Low complexity" evidence="1">
    <location>
        <begin position="507"/>
        <end position="525"/>
    </location>
</feature>
<feature type="compositionally biased region" description="Basic residues" evidence="1">
    <location>
        <begin position="448"/>
        <end position="457"/>
    </location>
</feature>
<feature type="region of interest" description="Disordered" evidence="1">
    <location>
        <begin position="274"/>
        <end position="299"/>
    </location>
</feature>
<evidence type="ECO:0000313" key="2">
    <source>
        <dbReference type="EMBL" id="CZR59754.1"/>
    </source>
</evidence>
<gene>
    <name evidence="2" type="ORF">PAC_09648</name>
</gene>
<feature type="compositionally biased region" description="Low complexity" evidence="1">
    <location>
        <begin position="559"/>
        <end position="577"/>
    </location>
</feature>
<dbReference type="EMBL" id="FJOG01000014">
    <property type="protein sequence ID" value="CZR59754.1"/>
    <property type="molecule type" value="Genomic_DNA"/>
</dbReference>
<feature type="compositionally biased region" description="Polar residues" evidence="1">
    <location>
        <begin position="526"/>
        <end position="544"/>
    </location>
</feature>
<sequence>MADKRYKDKTTSQMPETRRQKAEAEAAAKALVEERRRANQQSQPLESALKKAKSTNSLRERGLRNGKQLILGQRVSMDGLATRYRVEGVGHQGGNSDESTPKKDDKPWNEMEYILSCAQANIRENPYPEYFDGTHVNLKQIHRLGELSITQEQREKEAMDIVNGLDFTKIELPDWMFNGDLGKAALLTSMFEETVTDIETNFLDEVEVFKRYGGDVGNMPDQLLVEIEEKKIELDRKVQFSKEVLGFGANHGGELGDDVLEQVGESGLDGMAEVPAEAPESASEVGSGQEKGSGHEDQMKGLGLEDAVDLATKITEPASEVNDSHKMDPNDVYDIPPPHPGAKIRDTPLQGVPLPIATNEYEEKLVRQYKLDLGLGTSFEDDPFPELAKHNARPDPDFLGDGLDYLEAVEPELQEQPFDYSGSRIPDISNAEFSTLMDDMYATPKPQAPKKKKKKKAPAAPPVTPKKFYDQSPLKPHSSLPKRPEKVMVPSKYTPRPGDGSPPAKRSAVSQGHSISSSSQGKDSSTGTPTVQPEQAPTQQQRNNGSPKPKRGRSGRGSQGNSRSFSGQGLSSLSGGQTQDSRPHHQQQRRGGGLSHIQGGTGYSRSFSGQPSTSPMRSMVAPNQQVQHRSGSHPNYSTFNPAARAFSGRVMADSAAPQFGQPPQHQQGNGYGARSPTQGSVPTFSQAPAPARVMQEVVRLPFPEQEKRARAIQTMQRLFRGLSSGLGYTVAEEGENVVVRGPLGGNLRGLVMSAFPLQRKVQIGVE</sequence>
<protein>
    <submittedName>
        <fullName evidence="2">Uncharacterized protein</fullName>
    </submittedName>
</protein>
<evidence type="ECO:0000256" key="1">
    <source>
        <dbReference type="SAM" id="MobiDB-lite"/>
    </source>
</evidence>
<dbReference type="AlphaFoldDB" id="A0A1L7X403"/>
<keyword evidence="3" id="KW-1185">Reference proteome</keyword>
<feature type="region of interest" description="Disordered" evidence="1">
    <location>
        <begin position="1"/>
        <end position="62"/>
    </location>
</feature>
<feature type="compositionally biased region" description="Gly residues" evidence="1">
    <location>
        <begin position="590"/>
        <end position="602"/>
    </location>
</feature>
<feature type="region of interest" description="Disordered" evidence="1">
    <location>
        <begin position="441"/>
        <end position="636"/>
    </location>
</feature>
<reference evidence="2 3" key="1">
    <citation type="submission" date="2016-03" db="EMBL/GenBank/DDBJ databases">
        <authorList>
            <person name="Ploux O."/>
        </authorList>
    </citation>
    <scope>NUCLEOTIDE SEQUENCE [LARGE SCALE GENOMIC DNA]</scope>
    <source>
        <strain evidence="2 3">UAMH 11012</strain>
    </source>
</reference>
<feature type="compositionally biased region" description="Low complexity" evidence="1">
    <location>
        <begin position="274"/>
        <end position="285"/>
    </location>
</feature>
<dbReference type="OrthoDB" id="10481090at2759"/>
<proteinExistence type="predicted"/>
<feature type="region of interest" description="Disordered" evidence="1">
    <location>
        <begin position="654"/>
        <end position="685"/>
    </location>
</feature>
<feature type="compositionally biased region" description="Polar residues" evidence="1">
    <location>
        <begin position="675"/>
        <end position="685"/>
    </location>
</feature>
<feature type="compositionally biased region" description="Polar residues" evidence="1">
    <location>
        <begin position="603"/>
        <end position="636"/>
    </location>
</feature>